<organism evidence="2 3">
    <name type="scientific">Pelagomonas calceolata</name>
    <dbReference type="NCBI Taxonomy" id="35677"/>
    <lineage>
        <taxon>Eukaryota</taxon>
        <taxon>Sar</taxon>
        <taxon>Stramenopiles</taxon>
        <taxon>Ochrophyta</taxon>
        <taxon>Pelagophyceae</taxon>
        <taxon>Pelagomonadales</taxon>
        <taxon>Pelagomonadaceae</taxon>
        <taxon>Pelagomonas</taxon>
    </lineage>
</organism>
<keyword evidence="3" id="KW-1185">Reference proteome</keyword>
<dbReference type="InterPro" id="IPR032675">
    <property type="entry name" value="LRR_dom_sf"/>
</dbReference>
<evidence type="ECO:0000256" key="1">
    <source>
        <dbReference type="SAM" id="MobiDB-lite"/>
    </source>
</evidence>
<protein>
    <recommendedName>
        <fullName evidence="4">F-box domain-containing protein</fullName>
    </recommendedName>
</protein>
<dbReference type="InterPro" id="IPR036047">
    <property type="entry name" value="F-box-like_dom_sf"/>
</dbReference>
<accession>A0A8J2SLI4</accession>
<dbReference type="SUPFAM" id="SSF81383">
    <property type="entry name" value="F-box domain"/>
    <property type="match status" value="1"/>
</dbReference>
<evidence type="ECO:0000313" key="2">
    <source>
        <dbReference type="EMBL" id="CAH0373131.1"/>
    </source>
</evidence>
<comment type="caution">
    <text evidence="2">The sequence shown here is derived from an EMBL/GenBank/DDBJ whole genome shotgun (WGS) entry which is preliminary data.</text>
</comment>
<dbReference type="Gene3D" id="3.80.10.10">
    <property type="entry name" value="Ribonuclease Inhibitor"/>
    <property type="match status" value="1"/>
</dbReference>
<feature type="compositionally biased region" description="Low complexity" evidence="1">
    <location>
        <begin position="13"/>
        <end position="24"/>
    </location>
</feature>
<gene>
    <name evidence="2" type="ORF">PECAL_4P03060</name>
</gene>
<feature type="compositionally biased region" description="Basic residues" evidence="1">
    <location>
        <begin position="1"/>
        <end position="12"/>
    </location>
</feature>
<sequence length="505" mass="54569">MAKKARTSRPRRAAAPADGFAAPPQEMDLEEEEPAPRRRAAPLVPLEHVIAKCPRAELEDLILASAKNNEPVTRGDLEAAAARHAPPPKAVIELGNEREGTGAFDAIDTQCLGAILEQLTTSDRLTMATVVCKSWRRLQMAKGLWTSFCLNEAPLVLQGTKEPVWEPVADVLPNHRYARQYSRLRTGPALQLLDWVIDKNAVVELGISTGNDALSVGAVMAALRAFPSLRKLALDGKQILAKVLRTKYPCQATLRTLVVGTSVPSAGKGAFAAFLGCCTRLETLCAPADLTAYSCLEAAAATWKASRGGAPPLLTHLKLYGYAGYNADPFALPAAVGDWFANLESLSFSTKTYGDGHPPVPTFAKLPRLKHLHVGPLAGYDYHLSDEGLLTLVATLMQAAPNVEHLFLQHGKAWGSGDNTGDLPKLNGALARLPSTLTTLDLMNVVLQAKDFDEHSLKALRLRDCEIFEEDMIFGEGDGNAALTHLESAWGIETDEVPWPEPEEE</sequence>
<proteinExistence type="predicted"/>
<reference evidence="2" key="1">
    <citation type="submission" date="2021-11" db="EMBL/GenBank/DDBJ databases">
        <authorList>
            <consortium name="Genoscope - CEA"/>
            <person name="William W."/>
        </authorList>
    </citation>
    <scope>NUCLEOTIDE SEQUENCE</scope>
</reference>
<dbReference type="Proteomes" id="UP000789595">
    <property type="component" value="Unassembled WGS sequence"/>
</dbReference>
<dbReference type="EMBL" id="CAKKNE010000004">
    <property type="protein sequence ID" value="CAH0373131.1"/>
    <property type="molecule type" value="Genomic_DNA"/>
</dbReference>
<evidence type="ECO:0000313" key="3">
    <source>
        <dbReference type="Proteomes" id="UP000789595"/>
    </source>
</evidence>
<feature type="region of interest" description="Disordered" evidence="1">
    <location>
        <begin position="1"/>
        <end position="39"/>
    </location>
</feature>
<dbReference type="AlphaFoldDB" id="A0A8J2SLI4"/>
<dbReference type="SUPFAM" id="SSF52047">
    <property type="entry name" value="RNI-like"/>
    <property type="match status" value="1"/>
</dbReference>
<evidence type="ECO:0008006" key="4">
    <source>
        <dbReference type="Google" id="ProtNLM"/>
    </source>
</evidence>
<name>A0A8J2SLI4_9STRA</name>